<accession>A0ABU0INU5</accession>
<gene>
    <name evidence="2" type="ORF">QO010_001442</name>
</gene>
<dbReference type="InterPro" id="IPR021708">
    <property type="entry name" value="DUF3291"/>
</dbReference>
<dbReference type="EMBL" id="JAUSVS010000002">
    <property type="protein sequence ID" value="MDQ0463671.1"/>
    <property type="molecule type" value="Genomic_DNA"/>
</dbReference>
<comment type="caution">
    <text evidence="2">The sequence shown here is derived from an EMBL/GenBank/DDBJ whole genome shotgun (WGS) entry which is preliminary data.</text>
</comment>
<evidence type="ECO:0000313" key="2">
    <source>
        <dbReference type="EMBL" id="MDQ0463671.1"/>
    </source>
</evidence>
<feature type="domain" description="DUF3291" evidence="1">
    <location>
        <begin position="6"/>
        <end position="142"/>
    </location>
</feature>
<proteinExistence type="predicted"/>
<reference evidence="2 3" key="1">
    <citation type="submission" date="2023-07" db="EMBL/GenBank/DDBJ databases">
        <title>Genomic Encyclopedia of Type Strains, Phase IV (KMG-IV): sequencing the most valuable type-strain genomes for metagenomic binning, comparative biology and taxonomic classification.</title>
        <authorList>
            <person name="Goeker M."/>
        </authorList>
    </citation>
    <scope>NUCLEOTIDE SEQUENCE [LARGE SCALE GENOMIC DNA]</scope>
    <source>
        <strain evidence="2 3">DSM 18695</strain>
    </source>
</reference>
<sequence>MSGYHLAEINIATLKAPIDAPETAEFVANLDRINALAESQPGFVWRLTGEGNDATDLQAFDNPLTILNMSVWTDTDSLAAFVYRTAHREVMRRRTEWFEKMELYTCQWWVPVGHQPTPEEGIAALETLRRLGPSPAAFTFKNPFPAPDVAVRPQPILDECA</sequence>
<evidence type="ECO:0000313" key="3">
    <source>
        <dbReference type="Proteomes" id="UP001228905"/>
    </source>
</evidence>
<keyword evidence="3" id="KW-1185">Reference proteome</keyword>
<evidence type="ECO:0000259" key="1">
    <source>
        <dbReference type="Pfam" id="PF11695"/>
    </source>
</evidence>
<protein>
    <recommendedName>
        <fullName evidence="1">DUF3291 domain-containing protein</fullName>
    </recommendedName>
</protein>
<dbReference type="SUPFAM" id="SSF54909">
    <property type="entry name" value="Dimeric alpha+beta barrel"/>
    <property type="match status" value="1"/>
</dbReference>
<dbReference type="Pfam" id="PF11695">
    <property type="entry name" value="DUF3291"/>
    <property type="match status" value="1"/>
</dbReference>
<dbReference type="Proteomes" id="UP001228905">
    <property type="component" value="Unassembled WGS sequence"/>
</dbReference>
<dbReference type="RefSeq" id="WP_307347780.1">
    <property type="nucleotide sequence ID" value="NZ_JAUSVS010000002.1"/>
</dbReference>
<dbReference type="Gene3D" id="3.30.70.100">
    <property type="match status" value="1"/>
</dbReference>
<dbReference type="InterPro" id="IPR011008">
    <property type="entry name" value="Dimeric_a/b-barrel"/>
</dbReference>
<organism evidence="2 3">
    <name type="scientific">Caulobacter ginsengisoli</name>
    <dbReference type="NCBI Taxonomy" id="400775"/>
    <lineage>
        <taxon>Bacteria</taxon>
        <taxon>Pseudomonadati</taxon>
        <taxon>Pseudomonadota</taxon>
        <taxon>Alphaproteobacteria</taxon>
        <taxon>Caulobacterales</taxon>
        <taxon>Caulobacteraceae</taxon>
        <taxon>Caulobacter</taxon>
    </lineage>
</organism>
<name>A0ABU0INU5_9CAUL</name>